<comment type="caution">
    <text evidence="1">The sequence shown here is derived from an EMBL/GenBank/DDBJ whole genome shotgun (WGS) entry which is preliminary data.</text>
</comment>
<keyword evidence="2" id="KW-1185">Reference proteome</keyword>
<dbReference type="Proteomes" id="UP000310168">
    <property type="component" value="Unassembled WGS sequence"/>
</dbReference>
<sequence>MGFWGFIKSVGRAIASGVKKVVEFFSGKKTELEKTSKKSSKTFSKSEAYDEENATIEETKAVAKMLEQIREDYKTTLKDVEKNTIKYSKNIIKNVVNMIETELNQKSEYDPSISNPFLQREALEKEFDKKFESLNINVGDIETKFSDTIANFKRTFSSEILDHIAISDRKCSEILKLKNKSEKEKEIKSYLDELVDNALNNFCFNIDEITKNSLNSIKRNINRVMKNNQASVEDIKKEIEENMKLSESEIETKRKEYDRKEKIINNFLETIK</sequence>
<accession>A0ABY2TPA7</accession>
<dbReference type="RefSeq" id="WP_137998952.1">
    <property type="nucleotide sequence ID" value="NZ_SJDU01000301.1"/>
</dbReference>
<dbReference type="EMBL" id="SJDU01000301">
    <property type="protein sequence ID" value="TKZ31719.1"/>
    <property type="molecule type" value="Genomic_DNA"/>
</dbReference>
<name>A0ABY2TPA7_9SPIR</name>
<proteinExistence type="predicted"/>
<reference evidence="1 2" key="1">
    <citation type="journal article" date="2019" name="Anaerobe">
        <title>Brachyspira catarrhinii sp. nov., an anaerobic intestinal spirochaete isolated from vervet monkeys may have been misidentified as Brachyspira aalborgi in previous studies.</title>
        <authorList>
            <person name="Phillips N.D."/>
            <person name="La T."/>
            <person name="Hampson D.J."/>
        </authorList>
    </citation>
    <scope>NUCLEOTIDE SEQUENCE [LARGE SCALE GENOMIC DNA]</scope>
    <source>
        <strain evidence="1 2">Z12</strain>
    </source>
</reference>
<protein>
    <submittedName>
        <fullName evidence="1">Uncharacterized protein</fullName>
    </submittedName>
</protein>
<evidence type="ECO:0000313" key="2">
    <source>
        <dbReference type="Proteomes" id="UP000310168"/>
    </source>
</evidence>
<organism evidence="1 2">
    <name type="scientific">Brachyspira catarrhinii</name>
    <dbReference type="NCBI Taxonomy" id="2528966"/>
    <lineage>
        <taxon>Bacteria</taxon>
        <taxon>Pseudomonadati</taxon>
        <taxon>Spirochaetota</taxon>
        <taxon>Spirochaetia</taxon>
        <taxon>Brachyspirales</taxon>
        <taxon>Brachyspiraceae</taxon>
        <taxon>Brachyspira</taxon>
    </lineage>
</organism>
<evidence type="ECO:0000313" key="1">
    <source>
        <dbReference type="EMBL" id="TKZ31719.1"/>
    </source>
</evidence>
<gene>
    <name evidence="1" type="ORF">EZH24_09700</name>
</gene>